<dbReference type="Proteomes" id="UP001642464">
    <property type="component" value="Unassembled WGS sequence"/>
</dbReference>
<accession>A0ABP0KW03</accession>
<dbReference type="SUPFAM" id="SSF53335">
    <property type="entry name" value="S-adenosyl-L-methionine-dependent methyltransferases"/>
    <property type="match status" value="1"/>
</dbReference>
<feature type="domain" description="Magnesium-protoporphyrin IX methyltransferase C-terminal" evidence="1">
    <location>
        <begin position="21"/>
        <end position="115"/>
    </location>
</feature>
<reference evidence="2 3" key="1">
    <citation type="submission" date="2024-02" db="EMBL/GenBank/DDBJ databases">
        <authorList>
            <person name="Chen Y."/>
            <person name="Shah S."/>
            <person name="Dougan E. K."/>
            <person name="Thang M."/>
            <person name="Chan C."/>
        </authorList>
    </citation>
    <scope>NUCLEOTIDE SEQUENCE [LARGE SCALE GENOMIC DNA]</scope>
</reference>
<organism evidence="2 3">
    <name type="scientific">Durusdinium trenchii</name>
    <dbReference type="NCBI Taxonomy" id="1381693"/>
    <lineage>
        <taxon>Eukaryota</taxon>
        <taxon>Sar</taxon>
        <taxon>Alveolata</taxon>
        <taxon>Dinophyceae</taxon>
        <taxon>Suessiales</taxon>
        <taxon>Symbiodiniaceae</taxon>
        <taxon>Durusdinium</taxon>
    </lineage>
</organism>
<dbReference type="EMBL" id="CAXAMM010012980">
    <property type="protein sequence ID" value="CAK9030144.1"/>
    <property type="molecule type" value="Genomic_DNA"/>
</dbReference>
<dbReference type="InterPro" id="IPR010940">
    <property type="entry name" value="Mg_prot_MeTrfase_C"/>
</dbReference>
<dbReference type="InterPro" id="IPR029063">
    <property type="entry name" value="SAM-dependent_MTases_sf"/>
</dbReference>
<sequence>MFRFSTSDLEAISGKFDTVCCVDVLIHYPPDKMSGMVQHLAGLSKERLILSFAPKTWYYTLLKRIGELFPGKSKTTRAYLHEEVDVEAALQAAGYKVTRKEMTATNFYFSRLFEACPFFRRKW</sequence>
<evidence type="ECO:0000259" key="1">
    <source>
        <dbReference type="Pfam" id="PF07109"/>
    </source>
</evidence>
<evidence type="ECO:0000313" key="2">
    <source>
        <dbReference type="EMBL" id="CAK9030144.1"/>
    </source>
</evidence>
<dbReference type="Gene3D" id="3.40.50.150">
    <property type="entry name" value="Vaccinia Virus protein VP39"/>
    <property type="match status" value="1"/>
</dbReference>
<gene>
    <name evidence="2" type="ORF">SCF082_LOCUS19095</name>
</gene>
<evidence type="ECO:0000313" key="3">
    <source>
        <dbReference type="Proteomes" id="UP001642464"/>
    </source>
</evidence>
<keyword evidence="3" id="KW-1185">Reference proteome</keyword>
<name>A0ABP0KW03_9DINO</name>
<dbReference type="Pfam" id="PF07109">
    <property type="entry name" value="Mg-por_mtran_C"/>
    <property type="match status" value="1"/>
</dbReference>
<proteinExistence type="predicted"/>
<comment type="caution">
    <text evidence="2">The sequence shown here is derived from an EMBL/GenBank/DDBJ whole genome shotgun (WGS) entry which is preliminary data.</text>
</comment>
<protein>
    <submittedName>
        <fullName evidence="2">Chloroplastic</fullName>
    </submittedName>
</protein>